<evidence type="ECO:0000313" key="1">
    <source>
        <dbReference type="EMBL" id="KKN18105.1"/>
    </source>
</evidence>
<comment type="caution">
    <text evidence="1">The sequence shown here is derived from an EMBL/GenBank/DDBJ whole genome shotgun (WGS) entry which is preliminary data.</text>
</comment>
<name>A0A0F9NEW8_9ZZZZ</name>
<organism evidence="1">
    <name type="scientific">marine sediment metagenome</name>
    <dbReference type="NCBI Taxonomy" id="412755"/>
    <lineage>
        <taxon>unclassified sequences</taxon>
        <taxon>metagenomes</taxon>
        <taxon>ecological metagenomes</taxon>
    </lineage>
</organism>
<protein>
    <submittedName>
        <fullName evidence="1">Uncharacterized protein</fullName>
    </submittedName>
</protein>
<gene>
    <name evidence="1" type="ORF">LCGC14_0959120</name>
</gene>
<proteinExistence type="predicted"/>
<dbReference type="EMBL" id="LAZR01003459">
    <property type="protein sequence ID" value="KKN18105.1"/>
    <property type="molecule type" value="Genomic_DNA"/>
</dbReference>
<accession>A0A0F9NEW8</accession>
<sequence>MKKMATVHLLKFNIHPKVPCGRTSVGCSSGDIQDVTCKKCKRTKIFKNST</sequence>
<dbReference type="AlphaFoldDB" id="A0A0F9NEW8"/>
<reference evidence="1" key="1">
    <citation type="journal article" date="2015" name="Nature">
        <title>Complex archaea that bridge the gap between prokaryotes and eukaryotes.</title>
        <authorList>
            <person name="Spang A."/>
            <person name="Saw J.H."/>
            <person name="Jorgensen S.L."/>
            <person name="Zaremba-Niedzwiedzka K."/>
            <person name="Martijn J."/>
            <person name="Lind A.E."/>
            <person name="van Eijk R."/>
            <person name="Schleper C."/>
            <person name="Guy L."/>
            <person name="Ettema T.J."/>
        </authorList>
    </citation>
    <scope>NUCLEOTIDE SEQUENCE</scope>
</reference>